<organism evidence="2 4">
    <name type="scientific">Sphingobium olei</name>
    <dbReference type="NCBI Taxonomy" id="420955"/>
    <lineage>
        <taxon>Bacteria</taxon>
        <taxon>Pseudomonadati</taxon>
        <taxon>Pseudomonadota</taxon>
        <taxon>Alphaproteobacteria</taxon>
        <taxon>Sphingomonadales</taxon>
        <taxon>Sphingomonadaceae</taxon>
        <taxon>Sphingobium</taxon>
    </lineage>
</organism>
<dbReference type="InterPro" id="IPR006119">
    <property type="entry name" value="Resolv_N"/>
</dbReference>
<feature type="non-terminal residue" evidence="2">
    <location>
        <position position="62"/>
    </location>
</feature>
<dbReference type="PROSITE" id="PS51736">
    <property type="entry name" value="RECOMBINASES_3"/>
    <property type="match status" value="1"/>
</dbReference>
<protein>
    <submittedName>
        <fullName evidence="2">Recombinase family protein</fullName>
    </submittedName>
</protein>
<dbReference type="Gene3D" id="3.40.50.1390">
    <property type="entry name" value="Resolvase, N-terminal catalytic domain"/>
    <property type="match status" value="1"/>
</dbReference>
<reference evidence="4" key="2">
    <citation type="journal article" date="2019" name="Int. J. Syst. Evol. Microbiol.">
        <title>The Global Catalogue of Microorganisms (GCM) 10K type strain sequencing project: providing services to taxonomists for standard genome sequencing and annotation.</title>
        <authorList>
            <consortium name="The Broad Institute Genomics Platform"/>
            <consortium name="The Broad Institute Genome Sequencing Center for Infectious Disease"/>
            <person name="Wu L."/>
            <person name="Ma J."/>
        </authorList>
    </citation>
    <scope>NUCLEOTIDE SEQUENCE [LARGE SCALE GENOMIC DNA]</scope>
    <source>
        <strain evidence="4">CCUG 54329</strain>
    </source>
</reference>
<evidence type="ECO:0000313" key="3">
    <source>
        <dbReference type="EMBL" id="MFD1104123.1"/>
    </source>
</evidence>
<evidence type="ECO:0000313" key="2">
    <source>
        <dbReference type="EMBL" id="MFD1104086.1"/>
    </source>
</evidence>
<dbReference type="Proteomes" id="UP001597203">
    <property type="component" value="Unassembled WGS sequence"/>
</dbReference>
<feature type="domain" description="Resolvase/invertase-type recombinase catalytic" evidence="1">
    <location>
        <begin position="3"/>
        <end position="62"/>
    </location>
</feature>
<dbReference type="RefSeq" id="WP_380909206.1">
    <property type="nucleotide sequence ID" value="NZ_JBHTLS010000059.1"/>
</dbReference>
<name>A0ABW3NUR2_9SPHN</name>
<dbReference type="Pfam" id="PF00239">
    <property type="entry name" value="Resolvase"/>
    <property type="match status" value="1"/>
</dbReference>
<dbReference type="EMBL" id="JBHTLS010000059">
    <property type="protein sequence ID" value="MFD1104086.1"/>
    <property type="molecule type" value="Genomic_DNA"/>
</dbReference>
<evidence type="ECO:0000313" key="4">
    <source>
        <dbReference type="Proteomes" id="UP001597203"/>
    </source>
</evidence>
<accession>A0ABW3NUR2</accession>
<gene>
    <name evidence="2" type="ORF">ACFQ24_04145</name>
    <name evidence="3" type="ORF">ACFQ24_04340</name>
</gene>
<reference evidence="2" key="3">
    <citation type="submission" date="2024-09" db="EMBL/GenBank/DDBJ databases">
        <authorList>
            <person name="Sun Q."/>
            <person name="Mori K."/>
        </authorList>
    </citation>
    <scope>NUCLEOTIDE SEQUENCE</scope>
    <source>
        <strain evidence="2">CCUG 54329</strain>
    </source>
</reference>
<comment type="caution">
    <text evidence="2">The sequence shown here is derived from an EMBL/GenBank/DDBJ whole genome shotgun (WGS) entry which is preliminary data.</text>
</comment>
<evidence type="ECO:0000259" key="1">
    <source>
        <dbReference type="PROSITE" id="PS51736"/>
    </source>
</evidence>
<dbReference type="SUPFAM" id="SSF53041">
    <property type="entry name" value="Resolvase-like"/>
    <property type="match status" value="1"/>
</dbReference>
<keyword evidence="4" id="KW-1185">Reference proteome</keyword>
<reference evidence="2" key="1">
    <citation type="journal article" date="2014" name="Int. J. Syst. Evol. Microbiol.">
        <title>Complete genome of a new Firmicutes species belonging to the dominant human colonic microbiota ('Ruminococcus bicirculans') reveals two chromosomes and a selective capacity to utilize plant glucans.</title>
        <authorList>
            <consortium name="NISC Comparative Sequencing Program"/>
            <person name="Wegmann U."/>
            <person name="Louis P."/>
            <person name="Goesmann A."/>
            <person name="Henrissat B."/>
            <person name="Duncan S.H."/>
            <person name="Flint H.J."/>
        </authorList>
    </citation>
    <scope>NUCLEOTIDE SEQUENCE</scope>
    <source>
        <strain evidence="2">CCUG 54329</strain>
    </source>
</reference>
<proteinExistence type="predicted"/>
<dbReference type="EMBL" id="JBHTLS010000066">
    <property type="protein sequence ID" value="MFD1104123.1"/>
    <property type="molecule type" value="Genomic_DNA"/>
</dbReference>
<dbReference type="InterPro" id="IPR036162">
    <property type="entry name" value="Resolvase-like_N_sf"/>
</dbReference>
<sequence length="62" mass="6857">MTRAALYARYSDDKQSPASIEDQFLICREQAAREGWRIVGSYKDAAISGASVILRPGIRALL</sequence>